<dbReference type="PANTHER" id="PTHR46910:SF3">
    <property type="entry name" value="HALOTOLERANCE PROTEIN 9-RELATED"/>
    <property type="match status" value="1"/>
</dbReference>
<dbReference type="SMART" id="SM00066">
    <property type="entry name" value="GAL4"/>
    <property type="match status" value="1"/>
</dbReference>
<evidence type="ECO:0000256" key="3">
    <source>
        <dbReference type="ARBA" id="ARBA00023125"/>
    </source>
</evidence>
<keyword evidence="4" id="KW-0539">Nucleus</keyword>
<evidence type="ECO:0000256" key="5">
    <source>
        <dbReference type="SAM" id="MobiDB-lite"/>
    </source>
</evidence>
<organism evidence="7 8">
    <name type="scientific">Dimargaris verticillata</name>
    <dbReference type="NCBI Taxonomy" id="2761393"/>
    <lineage>
        <taxon>Eukaryota</taxon>
        <taxon>Fungi</taxon>
        <taxon>Fungi incertae sedis</taxon>
        <taxon>Zoopagomycota</taxon>
        <taxon>Kickxellomycotina</taxon>
        <taxon>Dimargaritomycetes</taxon>
        <taxon>Dimargaritales</taxon>
        <taxon>Dimargaritaceae</taxon>
        <taxon>Dimargaris</taxon>
    </lineage>
</organism>
<dbReference type="SUPFAM" id="SSF57701">
    <property type="entry name" value="Zn2/Cys6 DNA-binding domain"/>
    <property type="match status" value="1"/>
</dbReference>
<accession>A0A9W8EE99</accession>
<dbReference type="GO" id="GO:0003677">
    <property type="term" value="F:DNA binding"/>
    <property type="evidence" value="ECO:0007669"/>
    <property type="project" value="UniProtKB-KW"/>
</dbReference>
<dbReference type="InterPro" id="IPR036864">
    <property type="entry name" value="Zn2-C6_fun-type_DNA-bd_sf"/>
</dbReference>
<dbReference type="EMBL" id="JANBQB010000086">
    <property type="protein sequence ID" value="KAJ1982554.1"/>
    <property type="molecule type" value="Genomic_DNA"/>
</dbReference>
<dbReference type="GO" id="GO:0005634">
    <property type="term" value="C:nucleus"/>
    <property type="evidence" value="ECO:0007669"/>
    <property type="project" value="UniProtKB-SubCell"/>
</dbReference>
<dbReference type="GO" id="GO:0000981">
    <property type="term" value="F:DNA-binding transcription factor activity, RNA polymerase II-specific"/>
    <property type="evidence" value="ECO:0007669"/>
    <property type="project" value="InterPro"/>
</dbReference>
<dbReference type="GO" id="GO:0008270">
    <property type="term" value="F:zinc ion binding"/>
    <property type="evidence" value="ECO:0007669"/>
    <property type="project" value="InterPro"/>
</dbReference>
<sequence>MNNPTAGNYGVLSFKLPVPSKLDDGARARQPLYKRRACDKCVSRKTGCDGKQPCTKCRNLGLSSCHYSAIRRQPPKRRIHSNPRHFSPQKEIALAPTHLSTKTFGSNCLTEAAVTPPQTPQEAKLPTPLATVPPQPNIMLAQPTMPGALTATVPSPSALEAMSSLPPAPLAFPTLPHLPAETEPSPLAIAATTAGSTEQRPIPVNVVTTGPDAAADFRPIDMSRSATENHRKLLSISEQLRCLTNSLETEATRETTRALVPQSRFDARYSSTSLVPDLDTCSSLSSHRLTPTEKPVFRILSHGGSWHRRIEDRNSACQEQSQDQSRRSGQASNNRYHHSNSQARSQGSSPPYLNNPYSEQFTLYFTRISNSTITLKSEEEILYSPILVYSLITIFVNQQVRLYQKIYLERFYRKLHRREISPLALNFILAYGSSITIKDQLFHAYMRKNVAQIYFNRFCQLVMKEIECPSLESAYIIFQIGSIYTTFKDNSGYAFYLDLGKSLMHQMKFHLVDHGDARTNPMRLPQDYRESGKTNVRDELLREYKRRAYWEITAFYNLINSMLGNPGTVGQNNVMVNAIDDRLLFKILHLPPEEDVYPPIIPGMRQTLCGYPGLTRFAYLSGEVANLRSRVRCEDPEAALQYYFTLNEKLQSNHDELVHLYPLPLVVPNETDIAQRPIHYTSIYLVHTNYHATVIMLNIHNWSIVGPGASAASAGQMFLPEQHPVLHQRGLDAADFITRHCFLFFKVLSPKYYTPVVSGSCFVALYKYVDTLRHLIHRVDTEFKTPVDGSHPGAPMQRDQIDQEIRRLLTIIRDYYLFLDDMRDYVSYVKVYTAMMRSNLSKIMSDYPETTHKYFTAEFGKDIVV</sequence>
<keyword evidence="2" id="KW-0479">Metal-binding</keyword>
<proteinExistence type="predicted"/>
<dbReference type="CDD" id="cd12148">
    <property type="entry name" value="fungal_TF_MHR"/>
    <property type="match status" value="1"/>
</dbReference>
<dbReference type="Pfam" id="PF00172">
    <property type="entry name" value="Zn_clus"/>
    <property type="match status" value="1"/>
</dbReference>
<dbReference type="AlphaFoldDB" id="A0A9W8EE99"/>
<dbReference type="Gene3D" id="4.10.240.10">
    <property type="entry name" value="Zn(2)-C6 fungal-type DNA-binding domain"/>
    <property type="match status" value="1"/>
</dbReference>
<evidence type="ECO:0000256" key="2">
    <source>
        <dbReference type="ARBA" id="ARBA00022723"/>
    </source>
</evidence>
<feature type="region of interest" description="Disordered" evidence="5">
    <location>
        <begin position="313"/>
        <end position="351"/>
    </location>
</feature>
<dbReference type="PANTHER" id="PTHR46910">
    <property type="entry name" value="TRANSCRIPTION FACTOR PDR1"/>
    <property type="match status" value="1"/>
</dbReference>
<protein>
    <recommendedName>
        <fullName evidence="6">Zn(2)-C6 fungal-type domain-containing protein</fullName>
    </recommendedName>
</protein>
<dbReference type="CDD" id="cd00067">
    <property type="entry name" value="GAL4"/>
    <property type="match status" value="1"/>
</dbReference>
<evidence type="ECO:0000256" key="1">
    <source>
        <dbReference type="ARBA" id="ARBA00004123"/>
    </source>
</evidence>
<feature type="compositionally biased region" description="Polar residues" evidence="5">
    <location>
        <begin position="315"/>
        <end position="351"/>
    </location>
</feature>
<dbReference type="Proteomes" id="UP001151582">
    <property type="component" value="Unassembled WGS sequence"/>
</dbReference>
<dbReference type="InterPro" id="IPR001138">
    <property type="entry name" value="Zn2Cys6_DnaBD"/>
</dbReference>
<evidence type="ECO:0000313" key="7">
    <source>
        <dbReference type="EMBL" id="KAJ1982554.1"/>
    </source>
</evidence>
<keyword evidence="8" id="KW-1185">Reference proteome</keyword>
<evidence type="ECO:0000259" key="6">
    <source>
        <dbReference type="PROSITE" id="PS50048"/>
    </source>
</evidence>
<evidence type="ECO:0000313" key="8">
    <source>
        <dbReference type="Proteomes" id="UP001151582"/>
    </source>
</evidence>
<gene>
    <name evidence="7" type="ORF">H4R34_001662</name>
</gene>
<name>A0A9W8EE99_9FUNG</name>
<feature type="domain" description="Zn(2)-C6 fungal-type" evidence="6">
    <location>
        <begin position="37"/>
        <end position="67"/>
    </location>
</feature>
<reference evidence="7" key="1">
    <citation type="submission" date="2022-07" db="EMBL/GenBank/DDBJ databases">
        <title>Phylogenomic reconstructions and comparative analyses of Kickxellomycotina fungi.</title>
        <authorList>
            <person name="Reynolds N.K."/>
            <person name="Stajich J.E."/>
            <person name="Barry K."/>
            <person name="Grigoriev I.V."/>
            <person name="Crous P."/>
            <person name="Smith M.E."/>
        </authorList>
    </citation>
    <scope>NUCLEOTIDE SEQUENCE</scope>
    <source>
        <strain evidence="7">RSA 567</strain>
    </source>
</reference>
<dbReference type="OrthoDB" id="3014581at2759"/>
<dbReference type="PROSITE" id="PS50048">
    <property type="entry name" value="ZN2_CY6_FUNGAL_2"/>
    <property type="match status" value="1"/>
</dbReference>
<comment type="caution">
    <text evidence="7">The sequence shown here is derived from an EMBL/GenBank/DDBJ whole genome shotgun (WGS) entry which is preliminary data.</text>
</comment>
<dbReference type="InterPro" id="IPR050987">
    <property type="entry name" value="AtrR-like"/>
</dbReference>
<keyword evidence="3" id="KW-0238">DNA-binding</keyword>
<evidence type="ECO:0000256" key="4">
    <source>
        <dbReference type="ARBA" id="ARBA00023242"/>
    </source>
</evidence>
<comment type="subcellular location">
    <subcellularLocation>
        <location evidence="1">Nucleus</location>
    </subcellularLocation>
</comment>